<evidence type="ECO:0000256" key="4">
    <source>
        <dbReference type="ARBA" id="ARBA00022801"/>
    </source>
</evidence>
<dbReference type="PROSITE" id="PS00141">
    <property type="entry name" value="ASP_PROTEASE"/>
    <property type="match status" value="1"/>
</dbReference>
<dbReference type="OrthoDB" id="294431at2759"/>
<keyword evidence="9" id="KW-1133">Transmembrane helix</keyword>
<evidence type="ECO:0000256" key="10">
    <source>
        <dbReference type="SAM" id="SignalP"/>
    </source>
</evidence>
<dbReference type="CDD" id="cd05471">
    <property type="entry name" value="pepsin_like"/>
    <property type="match status" value="1"/>
</dbReference>
<dbReference type="AlphaFoldDB" id="Q237C7"/>
<keyword evidence="4 7" id="KW-0378">Hydrolase</keyword>
<evidence type="ECO:0000256" key="5">
    <source>
        <dbReference type="PIRSR" id="PIRSR601461-1"/>
    </source>
</evidence>
<evidence type="ECO:0000256" key="8">
    <source>
        <dbReference type="SAM" id="MobiDB-lite"/>
    </source>
</evidence>
<dbReference type="InterPro" id="IPR001461">
    <property type="entry name" value="Aspartic_peptidase_A1"/>
</dbReference>
<dbReference type="PRINTS" id="PR00792">
    <property type="entry name" value="PEPSIN"/>
</dbReference>
<reference evidence="13" key="1">
    <citation type="journal article" date="2006" name="PLoS Biol.">
        <title>Macronuclear genome sequence of the ciliate Tetrahymena thermophila, a model eukaryote.</title>
        <authorList>
            <person name="Eisen J.A."/>
            <person name="Coyne R.S."/>
            <person name="Wu M."/>
            <person name="Wu D."/>
            <person name="Thiagarajan M."/>
            <person name="Wortman J.R."/>
            <person name="Badger J.H."/>
            <person name="Ren Q."/>
            <person name="Amedeo P."/>
            <person name="Jones K.M."/>
            <person name="Tallon L.J."/>
            <person name="Delcher A.L."/>
            <person name="Salzberg S.L."/>
            <person name="Silva J.C."/>
            <person name="Haas B.J."/>
            <person name="Majoros W.H."/>
            <person name="Farzad M."/>
            <person name="Carlton J.M."/>
            <person name="Smith R.K. Jr."/>
            <person name="Garg J."/>
            <person name="Pearlman R.E."/>
            <person name="Karrer K.M."/>
            <person name="Sun L."/>
            <person name="Manning G."/>
            <person name="Elde N.C."/>
            <person name="Turkewitz A.P."/>
            <person name="Asai D.J."/>
            <person name="Wilkes D.E."/>
            <person name="Wang Y."/>
            <person name="Cai H."/>
            <person name="Collins K."/>
            <person name="Stewart B.A."/>
            <person name="Lee S.R."/>
            <person name="Wilamowska K."/>
            <person name="Weinberg Z."/>
            <person name="Ruzzo W.L."/>
            <person name="Wloga D."/>
            <person name="Gaertig J."/>
            <person name="Frankel J."/>
            <person name="Tsao C.-C."/>
            <person name="Gorovsky M.A."/>
            <person name="Keeling P.J."/>
            <person name="Waller R.F."/>
            <person name="Patron N.J."/>
            <person name="Cherry J.M."/>
            <person name="Stover N.A."/>
            <person name="Krieger C.J."/>
            <person name="del Toro C."/>
            <person name="Ryder H.F."/>
            <person name="Williamson S.C."/>
            <person name="Barbeau R.A."/>
            <person name="Hamilton E.P."/>
            <person name="Orias E."/>
        </authorList>
    </citation>
    <scope>NUCLEOTIDE SEQUENCE [LARGE SCALE GENOMIC DNA]</scope>
    <source>
        <strain evidence="13">SB210</strain>
    </source>
</reference>
<dbReference type="OMA" id="LEHIFAN"/>
<keyword evidence="3 7" id="KW-0064">Aspartyl protease</keyword>
<evidence type="ECO:0000256" key="1">
    <source>
        <dbReference type="ARBA" id="ARBA00007447"/>
    </source>
</evidence>
<feature type="signal peptide" evidence="10">
    <location>
        <begin position="1"/>
        <end position="22"/>
    </location>
</feature>
<evidence type="ECO:0000313" key="12">
    <source>
        <dbReference type="EMBL" id="EAR92323.1"/>
    </source>
</evidence>
<dbReference type="PROSITE" id="PS51767">
    <property type="entry name" value="PEPTIDASE_A1"/>
    <property type="match status" value="1"/>
</dbReference>
<dbReference type="EMBL" id="GG662749">
    <property type="protein sequence ID" value="EAR92323.1"/>
    <property type="molecule type" value="Genomic_DNA"/>
</dbReference>
<dbReference type="PANTHER" id="PTHR47966">
    <property type="entry name" value="BETA-SITE APP-CLEAVING ENZYME, ISOFORM A-RELATED"/>
    <property type="match status" value="1"/>
</dbReference>
<keyword evidence="9" id="KW-0812">Transmembrane</keyword>
<keyword evidence="6" id="KW-1015">Disulfide bond</keyword>
<feature type="transmembrane region" description="Helical" evidence="9">
    <location>
        <begin position="452"/>
        <end position="473"/>
    </location>
</feature>
<dbReference type="InParanoid" id="Q237C7"/>
<accession>Q237C7</accession>
<gene>
    <name evidence="12" type="ORF">TTHERM_00082230</name>
</gene>
<keyword evidence="10" id="KW-0732">Signal</keyword>
<evidence type="ECO:0000256" key="2">
    <source>
        <dbReference type="ARBA" id="ARBA00022670"/>
    </source>
</evidence>
<dbReference type="PANTHER" id="PTHR47966:SF51">
    <property type="entry name" value="BETA-SITE APP-CLEAVING ENZYME, ISOFORM A-RELATED"/>
    <property type="match status" value="1"/>
</dbReference>
<dbReference type="InterPro" id="IPR034164">
    <property type="entry name" value="Pepsin-like_dom"/>
</dbReference>
<evidence type="ECO:0000256" key="9">
    <source>
        <dbReference type="SAM" id="Phobius"/>
    </source>
</evidence>
<evidence type="ECO:0000259" key="11">
    <source>
        <dbReference type="PROSITE" id="PS51767"/>
    </source>
</evidence>
<evidence type="ECO:0000256" key="6">
    <source>
        <dbReference type="PIRSR" id="PIRSR601461-2"/>
    </source>
</evidence>
<evidence type="ECO:0000256" key="3">
    <source>
        <dbReference type="ARBA" id="ARBA00022750"/>
    </source>
</evidence>
<dbReference type="InterPro" id="IPR021109">
    <property type="entry name" value="Peptidase_aspartic_dom_sf"/>
</dbReference>
<evidence type="ECO:0000313" key="13">
    <source>
        <dbReference type="Proteomes" id="UP000009168"/>
    </source>
</evidence>
<dbReference type="SUPFAM" id="SSF50630">
    <property type="entry name" value="Acid proteases"/>
    <property type="match status" value="1"/>
</dbReference>
<feature type="region of interest" description="Disordered" evidence="8">
    <location>
        <begin position="495"/>
        <end position="529"/>
    </location>
</feature>
<proteinExistence type="inferred from homology"/>
<dbReference type="InterPro" id="IPR001969">
    <property type="entry name" value="Aspartic_peptidase_AS"/>
</dbReference>
<dbReference type="Pfam" id="PF00026">
    <property type="entry name" value="Asp"/>
    <property type="match status" value="1"/>
</dbReference>
<dbReference type="GeneID" id="7845850"/>
<comment type="similarity">
    <text evidence="1 7">Belongs to the peptidase A1 family.</text>
</comment>
<organism evidence="12 13">
    <name type="scientific">Tetrahymena thermophila (strain SB210)</name>
    <dbReference type="NCBI Taxonomy" id="312017"/>
    <lineage>
        <taxon>Eukaryota</taxon>
        <taxon>Sar</taxon>
        <taxon>Alveolata</taxon>
        <taxon>Ciliophora</taxon>
        <taxon>Intramacronucleata</taxon>
        <taxon>Oligohymenophorea</taxon>
        <taxon>Hymenostomatida</taxon>
        <taxon>Tetrahymenina</taxon>
        <taxon>Tetrahymenidae</taxon>
        <taxon>Tetrahymena</taxon>
    </lineage>
</organism>
<dbReference type="GO" id="GO:0006508">
    <property type="term" value="P:proteolysis"/>
    <property type="evidence" value="ECO:0007669"/>
    <property type="project" value="UniProtKB-KW"/>
</dbReference>
<dbReference type="RefSeq" id="XP_001012568.1">
    <property type="nucleotide sequence ID" value="XM_001012568.2"/>
</dbReference>
<sequence length="542" mass="62557">MNQKLLFILIALASIFFNQVACSEKVEIDLVHTLRQKFDIKSVTSGEFQKIRNQKIQQIIQKFEKQNKAQINKLNLASTPQEIEENIHRSYSTFKEIVTLTNFINFQYIGQIKVGSSNQQFTVLFDTGSNQLWLPQDQCQQCTFANSRYTCQTNTCSNTTQDIAYGQGKVKGYNSKDLITVGNKSTFYPFLSVFQAQDLDGFQSDGIMGMGVSKKDSLVNKLYMEKKIEKNQFSFKLSSIDLSQYSKDQQNMATDKNSQLILGGYDDQLISEDSINYFQVVSKSYWAIKMRSARYNKQDIFNGKNELRLALIDTGTSLIHMPTADYQAFNRTVLEKSSNKGCFEFGLLICVCNQKQIPNFPTISLTFTDVDNNDQIINILPEYYIMYQDGFCVYLVAEFPDMGINNMWILGDVFMRQTYNIFDYDRQAIGIVNLQPEDEEGHQIKSGTFSGFGKLVIMLLVIGIGAFLANYIYQNYIKNNSNNQQQNYQGNYQQYQPQQSYQPPQQYYQQQPPQQYYQQPPAQYNNQNYQNIPLQPLNQQQV</sequence>
<keyword evidence="13" id="KW-1185">Reference proteome</keyword>
<dbReference type="STRING" id="312017.Q237C7"/>
<name>Q237C7_TETTS</name>
<dbReference type="Gene3D" id="2.40.70.10">
    <property type="entry name" value="Acid Proteases"/>
    <property type="match status" value="2"/>
</dbReference>
<dbReference type="HOGENOM" id="CLU_503008_0_0_1"/>
<feature type="active site" evidence="5">
    <location>
        <position position="126"/>
    </location>
</feature>
<dbReference type="Proteomes" id="UP000009168">
    <property type="component" value="Unassembled WGS sequence"/>
</dbReference>
<feature type="chain" id="PRO_5004201963" evidence="10">
    <location>
        <begin position="23"/>
        <end position="542"/>
    </location>
</feature>
<feature type="domain" description="Peptidase A1" evidence="11">
    <location>
        <begin position="108"/>
        <end position="432"/>
    </location>
</feature>
<dbReference type="GO" id="GO:0004190">
    <property type="term" value="F:aspartic-type endopeptidase activity"/>
    <property type="evidence" value="ECO:0007669"/>
    <property type="project" value="UniProtKB-KW"/>
</dbReference>
<feature type="disulfide bond" evidence="6">
    <location>
        <begin position="139"/>
        <end position="151"/>
    </location>
</feature>
<dbReference type="eggNOG" id="KOG1339">
    <property type="taxonomic scope" value="Eukaryota"/>
</dbReference>
<feature type="active site" evidence="5">
    <location>
        <position position="313"/>
    </location>
</feature>
<dbReference type="KEGG" id="tet:TTHERM_00082230"/>
<evidence type="ECO:0000256" key="7">
    <source>
        <dbReference type="RuleBase" id="RU000454"/>
    </source>
</evidence>
<dbReference type="InterPro" id="IPR033121">
    <property type="entry name" value="PEPTIDASE_A1"/>
</dbReference>
<keyword evidence="9" id="KW-0472">Membrane</keyword>
<protein>
    <submittedName>
        <fullName evidence="12">Eukaryotic aspartyl protease</fullName>
    </submittedName>
</protein>
<keyword evidence="2 7" id="KW-0645">Protease</keyword>